<proteinExistence type="predicted"/>
<evidence type="ECO:0000313" key="6">
    <source>
        <dbReference type="Proteomes" id="UP001231166"/>
    </source>
</evidence>
<dbReference type="AlphaFoldDB" id="A0AAX3YDN9"/>
<feature type="transmembrane region" description="Helical" evidence="2">
    <location>
        <begin position="107"/>
        <end position="133"/>
    </location>
</feature>
<keyword evidence="2" id="KW-0812">Transmembrane</keyword>
<sequence length="295" mass="29621">MKILDGPASATGSARGIAERITAGLDSVDHDRRRPRGGSPGGAAMTAFGWGRQRTDHTPFEGGARGLSGKRWIALCASAEAVGMTAAAVAAKLSLHVLGGQPRGWDAALALLLVVAGGLVEGAALGALQASGLRRLIPRLNRRRWLVVTAAVAGLGWAAASAPGVFSGDSGSDAEPALLVVVAAALGLGAVMGAVLGAAQAMTVRRLVPRPTRWVLANTIAWPPTMAVIFIGATTPESGWPTVAVAAFAAITGIAAGTVLGIVTGWFLPTLDGSVGENVELTGHRTGSGNGGELP</sequence>
<organism evidence="4 6">
    <name type="scientific">Rhodococcus opacus</name>
    <name type="common">Nocardia opaca</name>
    <dbReference type="NCBI Taxonomy" id="37919"/>
    <lineage>
        <taxon>Bacteria</taxon>
        <taxon>Bacillati</taxon>
        <taxon>Actinomycetota</taxon>
        <taxon>Actinomycetes</taxon>
        <taxon>Mycobacteriales</taxon>
        <taxon>Nocardiaceae</taxon>
        <taxon>Rhodococcus</taxon>
    </lineage>
</organism>
<evidence type="ECO:0000313" key="5">
    <source>
        <dbReference type="Proteomes" id="UP001066327"/>
    </source>
</evidence>
<gene>
    <name evidence="3" type="ORF">O4328_07045</name>
    <name evidence="4" type="ORF">Q5707_35875</name>
</gene>
<feature type="transmembrane region" description="Helical" evidence="2">
    <location>
        <begin position="178"/>
        <end position="202"/>
    </location>
</feature>
<keyword evidence="5" id="KW-1185">Reference proteome</keyword>
<keyword evidence="2" id="KW-0472">Membrane</keyword>
<reference evidence="4" key="2">
    <citation type="submission" date="2023-07" db="EMBL/GenBank/DDBJ databases">
        <title>Genomic analysis of Rhodococcus opacus VOC-14 with glycol ethers degradation activity.</title>
        <authorList>
            <person name="Narkevich D.A."/>
            <person name="Hlushen A.M."/>
            <person name="Akhremchuk A.E."/>
            <person name="Sikolenko M.A."/>
            <person name="Valentovich L.N."/>
        </authorList>
    </citation>
    <scope>NUCLEOTIDE SEQUENCE</scope>
    <source>
        <strain evidence="4">VOC-14</strain>
    </source>
</reference>
<evidence type="ECO:0000313" key="3">
    <source>
        <dbReference type="EMBL" id="MCZ4583445.1"/>
    </source>
</evidence>
<feature type="transmembrane region" description="Helical" evidence="2">
    <location>
        <begin position="145"/>
        <end position="166"/>
    </location>
</feature>
<reference evidence="3" key="1">
    <citation type="submission" date="2022-12" db="EMBL/GenBank/DDBJ databases">
        <authorList>
            <person name="Krivoruchko A.V."/>
            <person name="Elkin A."/>
        </authorList>
    </citation>
    <scope>NUCLEOTIDE SEQUENCE</scope>
    <source>
        <strain evidence="3">IEGM 249</strain>
    </source>
</reference>
<feature type="transmembrane region" description="Helical" evidence="2">
    <location>
        <begin position="245"/>
        <end position="268"/>
    </location>
</feature>
<accession>A0AAX3YDN9</accession>
<dbReference type="EMBL" id="CP130953">
    <property type="protein sequence ID" value="WLF47171.1"/>
    <property type="molecule type" value="Genomic_DNA"/>
</dbReference>
<dbReference type="EMBL" id="JAPWIS010000003">
    <property type="protein sequence ID" value="MCZ4583445.1"/>
    <property type="molecule type" value="Genomic_DNA"/>
</dbReference>
<feature type="region of interest" description="Disordered" evidence="1">
    <location>
        <begin position="24"/>
        <end position="47"/>
    </location>
</feature>
<name>A0AAX3YDN9_RHOOP</name>
<dbReference type="RefSeq" id="WP_269591023.1">
    <property type="nucleotide sequence ID" value="NZ_CP130953.1"/>
</dbReference>
<feature type="transmembrane region" description="Helical" evidence="2">
    <location>
        <begin position="214"/>
        <end position="233"/>
    </location>
</feature>
<dbReference type="Proteomes" id="UP001231166">
    <property type="component" value="Chromosome"/>
</dbReference>
<feature type="transmembrane region" description="Helical" evidence="2">
    <location>
        <begin position="72"/>
        <end position="95"/>
    </location>
</feature>
<keyword evidence="2" id="KW-1133">Transmembrane helix</keyword>
<evidence type="ECO:0000256" key="2">
    <source>
        <dbReference type="SAM" id="Phobius"/>
    </source>
</evidence>
<evidence type="ECO:0000256" key="1">
    <source>
        <dbReference type="SAM" id="MobiDB-lite"/>
    </source>
</evidence>
<evidence type="ECO:0000313" key="4">
    <source>
        <dbReference type="EMBL" id="WLF47171.1"/>
    </source>
</evidence>
<dbReference type="Proteomes" id="UP001066327">
    <property type="component" value="Unassembled WGS sequence"/>
</dbReference>
<protein>
    <submittedName>
        <fullName evidence="4">Uncharacterized protein</fullName>
    </submittedName>
</protein>